<evidence type="ECO:0000256" key="8">
    <source>
        <dbReference type="ARBA" id="ARBA00023224"/>
    </source>
</evidence>
<evidence type="ECO:0000256" key="5">
    <source>
        <dbReference type="ARBA" id="ARBA00023040"/>
    </source>
</evidence>
<evidence type="ECO:0000256" key="9">
    <source>
        <dbReference type="SAM" id="Phobius"/>
    </source>
</evidence>
<feature type="domain" description="G-protein coupled receptors family 1 profile" evidence="10">
    <location>
        <begin position="31"/>
        <end position="314"/>
    </location>
</feature>
<evidence type="ECO:0000256" key="1">
    <source>
        <dbReference type="ARBA" id="ARBA00004651"/>
    </source>
</evidence>
<gene>
    <name evidence="11" type="ORF">GPM918_LOCUS4036</name>
    <name evidence="12" type="ORF">OVA965_LOCUS17463</name>
    <name evidence="13" type="ORF">SRO942_LOCUS4035</name>
    <name evidence="14" type="ORF">TMI583_LOCUS17477</name>
</gene>
<dbReference type="Proteomes" id="UP000663829">
    <property type="component" value="Unassembled WGS sequence"/>
</dbReference>
<feature type="transmembrane region" description="Helical" evidence="9">
    <location>
        <begin position="255"/>
        <end position="272"/>
    </location>
</feature>
<evidence type="ECO:0000256" key="7">
    <source>
        <dbReference type="ARBA" id="ARBA00023170"/>
    </source>
</evidence>
<keyword evidence="6 9" id="KW-0472">Membrane</keyword>
<organism evidence="11 15">
    <name type="scientific">Didymodactylos carnosus</name>
    <dbReference type="NCBI Taxonomy" id="1234261"/>
    <lineage>
        <taxon>Eukaryota</taxon>
        <taxon>Metazoa</taxon>
        <taxon>Spiralia</taxon>
        <taxon>Gnathifera</taxon>
        <taxon>Rotifera</taxon>
        <taxon>Eurotatoria</taxon>
        <taxon>Bdelloidea</taxon>
        <taxon>Philodinida</taxon>
        <taxon>Philodinidae</taxon>
        <taxon>Didymodactylos</taxon>
    </lineage>
</organism>
<dbReference type="EMBL" id="CAJNOK010008377">
    <property type="protein sequence ID" value="CAF1061990.1"/>
    <property type="molecule type" value="Genomic_DNA"/>
</dbReference>
<comment type="caution">
    <text evidence="11">The sequence shown here is derived from an EMBL/GenBank/DDBJ whole genome shotgun (WGS) entry which is preliminary data.</text>
</comment>
<dbReference type="OrthoDB" id="9988072at2759"/>
<feature type="transmembrane region" description="Helical" evidence="9">
    <location>
        <begin position="137"/>
        <end position="157"/>
    </location>
</feature>
<evidence type="ECO:0000256" key="4">
    <source>
        <dbReference type="ARBA" id="ARBA00022989"/>
    </source>
</evidence>
<evidence type="ECO:0000256" key="3">
    <source>
        <dbReference type="ARBA" id="ARBA00022692"/>
    </source>
</evidence>
<evidence type="ECO:0000313" key="13">
    <source>
        <dbReference type="EMBL" id="CAF3596786.1"/>
    </source>
</evidence>
<dbReference type="CDD" id="cd00637">
    <property type="entry name" value="7tm_classA_rhodopsin-like"/>
    <property type="match status" value="1"/>
</dbReference>
<dbReference type="Proteomes" id="UP000677228">
    <property type="component" value="Unassembled WGS sequence"/>
</dbReference>
<evidence type="ECO:0000313" key="14">
    <source>
        <dbReference type="EMBL" id="CAF3827497.1"/>
    </source>
</evidence>
<keyword evidence="5" id="KW-0297">G-protein coupled receptor</keyword>
<dbReference type="EMBL" id="CAJNOQ010000524">
    <property type="protein sequence ID" value="CAF0811155.1"/>
    <property type="molecule type" value="Genomic_DNA"/>
</dbReference>
<dbReference type="PROSITE" id="PS50262">
    <property type="entry name" value="G_PROTEIN_RECEP_F1_2"/>
    <property type="match status" value="1"/>
</dbReference>
<accession>A0A813T8T2</accession>
<evidence type="ECO:0000313" key="15">
    <source>
        <dbReference type="Proteomes" id="UP000663829"/>
    </source>
</evidence>
<dbReference type="GO" id="GO:0005886">
    <property type="term" value="C:plasma membrane"/>
    <property type="evidence" value="ECO:0007669"/>
    <property type="project" value="UniProtKB-SubCell"/>
</dbReference>
<name>A0A813T8T2_9BILA</name>
<keyword evidence="3 9" id="KW-0812">Transmembrane</keyword>
<feature type="transmembrane region" description="Helical" evidence="9">
    <location>
        <begin position="292"/>
        <end position="317"/>
    </location>
</feature>
<dbReference type="AlphaFoldDB" id="A0A813T8T2"/>
<evidence type="ECO:0000313" key="12">
    <source>
        <dbReference type="EMBL" id="CAF1061990.1"/>
    </source>
</evidence>
<keyword evidence="15" id="KW-1185">Reference proteome</keyword>
<keyword evidence="7" id="KW-0675">Receptor</keyword>
<dbReference type="SUPFAM" id="SSF81321">
    <property type="entry name" value="Family A G protein-coupled receptor-like"/>
    <property type="match status" value="1"/>
</dbReference>
<sequence>MVDQTLPNIAYPIRVIIPIVYFIITIIALIGNLINFYSLCVSKKRYVRKSLHLLVWNVAFSDTLWVLIFFIVKMVSYADLGQHFYIGWLNNQWCKAEYYILRSMDFLLAYTIVFMCIDRCVRHKTCWYGIRRFKTGLCIIFALWLSICYALIPILFFNQQLVSLNYGSYECQTNSELINQLKWLDLRSIQTPIQTIHILDFMFGNGLPVFLMIVFLILRVICHRRRPNITMDTDPYKQLDLGLYDDEHPNLSKMVIFYVLIYILCQLPYYIYRLVRIYQPDIDKNLNTMNILYAIDIPLIILRLINRAINPWLAFFFMRQLRDSSRDFCSFWCCGCIPGCPNRWNCLKDCTSCLKDEWYDLTANNHMVREIRSTGNTMKKEYLDENGKRVRQTYEEYVRYYQRPKTHFSDANPALLLGGKSIPENYGYTNQAYSTTKTNAPHASEPRTEL</sequence>
<evidence type="ECO:0000256" key="2">
    <source>
        <dbReference type="ARBA" id="ARBA00022475"/>
    </source>
</evidence>
<dbReference type="GO" id="GO:0008528">
    <property type="term" value="F:G protein-coupled peptide receptor activity"/>
    <property type="evidence" value="ECO:0007669"/>
    <property type="project" value="TreeGrafter"/>
</dbReference>
<dbReference type="PANTHER" id="PTHR24230">
    <property type="entry name" value="G-PROTEIN COUPLED RECEPTOR"/>
    <property type="match status" value="1"/>
</dbReference>
<feature type="transmembrane region" description="Helical" evidence="9">
    <location>
        <begin position="15"/>
        <end position="41"/>
    </location>
</feature>
<evidence type="ECO:0000259" key="10">
    <source>
        <dbReference type="PROSITE" id="PS50262"/>
    </source>
</evidence>
<proteinExistence type="predicted"/>
<evidence type="ECO:0000313" key="11">
    <source>
        <dbReference type="EMBL" id="CAF0811155.1"/>
    </source>
</evidence>
<dbReference type="EMBL" id="CAJOBC010000523">
    <property type="protein sequence ID" value="CAF3596786.1"/>
    <property type="molecule type" value="Genomic_DNA"/>
</dbReference>
<dbReference type="Gene3D" id="1.20.1070.10">
    <property type="entry name" value="Rhodopsin 7-helix transmembrane proteins"/>
    <property type="match status" value="1"/>
</dbReference>
<evidence type="ECO:0000256" key="6">
    <source>
        <dbReference type="ARBA" id="ARBA00023136"/>
    </source>
</evidence>
<dbReference type="Pfam" id="PF00001">
    <property type="entry name" value="7tm_1"/>
    <property type="match status" value="1"/>
</dbReference>
<dbReference type="GO" id="GO:0007218">
    <property type="term" value="P:neuropeptide signaling pathway"/>
    <property type="evidence" value="ECO:0007669"/>
    <property type="project" value="TreeGrafter"/>
</dbReference>
<keyword evidence="2" id="KW-1003">Cell membrane</keyword>
<feature type="transmembrane region" description="Helical" evidence="9">
    <location>
        <begin position="53"/>
        <end position="78"/>
    </location>
</feature>
<comment type="subcellular location">
    <subcellularLocation>
        <location evidence="1">Cell membrane</location>
        <topology evidence="1">Multi-pass membrane protein</topology>
    </subcellularLocation>
</comment>
<reference evidence="11" key="1">
    <citation type="submission" date="2021-02" db="EMBL/GenBank/DDBJ databases">
        <authorList>
            <person name="Nowell W R."/>
        </authorList>
    </citation>
    <scope>NUCLEOTIDE SEQUENCE</scope>
</reference>
<feature type="transmembrane region" description="Helical" evidence="9">
    <location>
        <begin position="201"/>
        <end position="221"/>
    </location>
</feature>
<dbReference type="Proteomes" id="UP000681722">
    <property type="component" value="Unassembled WGS sequence"/>
</dbReference>
<dbReference type="InterPro" id="IPR017452">
    <property type="entry name" value="GPCR_Rhodpsn_7TM"/>
</dbReference>
<dbReference type="PANTHER" id="PTHR24230:SF75">
    <property type="entry name" value="RELAXIN FAMILY PEPTIDE RECEPTOR 3"/>
    <property type="match status" value="1"/>
</dbReference>
<feature type="transmembrane region" description="Helical" evidence="9">
    <location>
        <begin position="98"/>
        <end position="117"/>
    </location>
</feature>
<dbReference type="EMBL" id="CAJOBA010008394">
    <property type="protein sequence ID" value="CAF3827497.1"/>
    <property type="molecule type" value="Genomic_DNA"/>
</dbReference>
<protein>
    <recommendedName>
        <fullName evidence="10">G-protein coupled receptors family 1 profile domain-containing protein</fullName>
    </recommendedName>
</protein>
<keyword evidence="4 9" id="KW-1133">Transmembrane helix</keyword>
<dbReference type="Proteomes" id="UP000682733">
    <property type="component" value="Unassembled WGS sequence"/>
</dbReference>
<dbReference type="InterPro" id="IPR000276">
    <property type="entry name" value="GPCR_Rhodpsn"/>
</dbReference>
<keyword evidence="8" id="KW-0807">Transducer</keyword>
<dbReference type="PRINTS" id="PR00237">
    <property type="entry name" value="GPCRRHODOPSN"/>
</dbReference>